<protein>
    <submittedName>
        <fullName evidence="2">Uncharacterized protein</fullName>
    </submittedName>
</protein>
<sequence>MTSRDRTATWRPRGRGRRNGTGPRALHARNILYVPGRTGNRWRQNDGGTSVSEIRTPEASSNYDADADVEAEANPNASATPAVNEPDNHYQVQTQPSEASTSSTAVATSWTGSTTDDEGLQPNHVQASSATPLADVVPEQIVSTNNGVSLPGSDGRSADTALIELSPEVSRSHGSQHH</sequence>
<dbReference type="GeneID" id="98144931"/>
<keyword evidence="3" id="KW-1185">Reference proteome</keyword>
<feature type="compositionally biased region" description="Low complexity" evidence="1">
    <location>
        <begin position="97"/>
        <end position="114"/>
    </location>
</feature>
<dbReference type="RefSeq" id="XP_070883300.1">
    <property type="nucleotide sequence ID" value="XM_071029859.1"/>
</dbReference>
<dbReference type="EMBL" id="JBFXLQ010000041">
    <property type="protein sequence ID" value="KAL2864321.1"/>
    <property type="molecule type" value="Genomic_DNA"/>
</dbReference>
<evidence type="ECO:0000313" key="3">
    <source>
        <dbReference type="Proteomes" id="UP001610432"/>
    </source>
</evidence>
<name>A0ABR4LIE5_9EURO</name>
<comment type="caution">
    <text evidence="2">The sequence shown here is derived from an EMBL/GenBank/DDBJ whole genome shotgun (WGS) entry which is preliminary data.</text>
</comment>
<evidence type="ECO:0000256" key="1">
    <source>
        <dbReference type="SAM" id="MobiDB-lite"/>
    </source>
</evidence>
<feature type="region of interest" description="Disordered" evidence="1">
    <location>
        <begin position="1"/>
        <end position="178"/>
    </location>
</feature>
<accession>A0ABR4LIE5</accession>
<reference evidence="2 3" key="1">
    <citation type="submission" date="2024-07" db="EMBL/GenBank/DDBJ databases">
        <title>Section-level genome sequencing and comparative genomics of Aspergillus sections Usti and Cavernicolus.</title>
        <authorList>
            <consortium name="Lawrence Berkeley National Laboratory"/>
            <person name="Nybo J.L."/>
            <person name="Vesth T.C."/>
            <person name="Theobald S."/>
            <person name="Frisvad J.C."/>
            <person name="Larsen T.O."/>
            <person name="Kjaerboelling I."/>
            <person name="Rothschild-Mancinelli K."/>
            <person name="Lyhne E.K."/>
            <person name="Kogle M.E."/>
            <person name="Barry K."/>
            <person name="Clum A."/>
            <person name="Na H."/>
            <person name="Ledsgaard L."/>
            <person name="Lin J."/>
            <person name="Lipzen A."/>
            <person name="Kuo A."/>
            <person name="Riley R."/>
            <person name="Mondo S."/>
            <person name="Labutti K."/>
            <person name="Haridas S."/>
            <person name="Pangalinan J."/>
            <person name="Salamov A.A."/>
            <person name="Simmons B.A."/>
            <person name="Magnuson J.K."/>
            <person name="Chen J."/>
            <person name="Drula E."/>
            <person name="Henrissat B."/>
            <person name="Wiebenga A."/>
            <person name="Lubbers R.J."/>
            <person name="Gomes A.C."/>
            <person name="Macurrencykelacurrency M.R."/>
            <person name="Stajich J."/>
            <person name="Grigoriev I.V."/>
            <person name="Mortensen U.H."/>
            <person name="De Vries R.P."/>
            <person name="Baker S.E."/>
            <person name="Andersen M.R."/>
        </authorList>
    </citation>
    <scope>NUCLEOTIDE SEQUENCE [LARGE SCALE GENOMIC DNA]</scope>
    <source>
        <strain evidence="2 3">CBS 449.75</strain>
    </source>
</reference>
<dbReference type="Proteomes" id="UP001610432">
    <property type="component" value="Unassembled WGS sequence"/>
</dbReference>
<gene>
    <name evidence="2" type="ORF">BJX67DRAFT_361392</name>
</gene>
<organism evidence="2 3">
    <name type="scientific">Aspergillus lucknowensis</name>
    <dbReference type="NCBI Taxonomy" id="176173"/>
    <lineage>
        <taxon>Eukaryota</taxon>
        <taxon>Fungi</taxon>
        <taxon>Dikarya</taxon>
        <taxon>Ascomycota</taxon>
        <taxon>Pezizomycotina</taxon>
        <taxon>Eurotiomycetes</taxon>
        <taxon>Eurotiomycetidae</taxon>
        <taxon>Eurotiales</taxon>
        <taxon>Aspergillaceae</taxon>
        <taxon>Aspergillus</taxon>
        <taxon>Aspergillus subgen. Nidulantes</taxon>
    </lineage>
</organism>
<feature type="compositionally biased region" description="Polar residues" evidence="1">
    <location>
        <begin position="46"/>
        <end position="63"/>
    </location>
</feature>
<proteinExistence type="predicted"/>
<evidence type="ECO:0000313" key="2">
    <source>
        <dbReference type="EMBL" id="KAL2864321.1"/>
    </source>
</evidence>